<accession>A0ABP3TDU0</accession>
<dbReference type="PROSITE" id="PS51007">
    <property type="entry name" value="CYTC"/>
    <property type="match status" value="2"/>
</dbReference>
<proteinExistence type="predicted"/>
<feature type="signal peptide" evidence="6">
    <location>
        <begin position="1"/>
        <end position="20"/>
    </location>
</feature>
<evidence type="ECO:0000256" key="2">
    <source>
        <dbReference type="ARBA" id="ARBA00022723"/>
    </source>
</evidence>
<feature type="chain" id="PRO_5046492103" evidence="6">
    <location>
        <begin position="21"/>
        <end position="326"/>
    </location>
</feature>
<feature type="region of interest" description="Disordered" evidence="5">
    <location>
        <begin position="301"/>
        <end position="326"/>
    </location>
</feature>
<dbReference type="Gene3D" id="1.10.760.10">
    <property type="entry name" value="Cytochrome c-like domain"/>
    <property type="match status" value="2"/>
</dbReference>
<protein>
    <submittedName>
        <fullName evidence="8">C-type cytochrome</fullName>
    </submittedName>
</protein>
<dbReference type="Pfam" id="PF13442">
    <property type="entry name" value="Cytochrome_CBB3"/>
    <property type="match status" value="1"/>
</dbReference>
<evidence type="ECO:0000256" key="3">
    <source>
        <dbReference type="ARBA" id="ARBA00023004"/>
    </source>
</evidence>
<organism evidence="8 9">
    <name type="scientific">Marinobacterium maritimum</name>
    <dbReference type="NCBI Taxonomy" id="500162"/>
    <lineage>
        <taxon>Bacteria</taxon>
        <taxon>Pseudomonadati</taxon>
        <taxon>Pseudomonadota</taxon>
        <taxon>Gammaproteobacteria</taxon>
        <taxon>Oceanospirillales</taxon>
        <taxon>Oceanospirillaceae</taxon>
        <taxon>Marinobacterium</taxon>
    </lineage>
</organism>
<dbReference type="EMBL" id="BAAAET010000002">
    <property type="protein sequence ID" value="GAA0688106.1"/>
    <property type="molecule type" value="Genomic_DNA"/>
</dbReference>
<feature type="compositionally biased region" description="Basic and acidic residues" evidence="5">
    <location>
        <begin position="308"/>
        <end position="326"/>
    </location>
</feature>
<dbReference type="InterPro" id="IPR051459">
    <property type="entry name" value="Cytochrome_c-type_DH"/>
</dbReference>
<dbReference type="Pfam" id="PF21342">
    <property type="entry name" value="SoxA-TsdA_cyt-c"/>
    <property type="match status" value="1"/>
</dbReference>
<evidence type="ECO:0000256" key="6">
    <source>
        <dbReference type="SAM" id="SignalP"/>
    </source>
</evidence>
<feature type="domain" description="Cytochrome c" evidence="7">
    <location>
        <begin position="182"/>
        <end position="267"/>
    </location>
</feature>
<evidence type="ECO:0000313" key="8">
    <source>
        <dbReference type="EMBL" id="GAA0688106.1"/>
    </source>
</evidence>
<dbReference type="Proteomes" id="UP001499915">
    <property type="component" value="Unassembled WGS sequence"/>
</dbReference>
<keyword evidence="2 4" id="KW-0479">Metal-binding</keyword>
<keyword evidence="3 4" id="KW-0408">Iron</keyword>
<feature type="domain" description="Cytochrome c" evidence="7">
    <location>
        <begin position="71"/>
        <end position="156"/>
    </location>
</feature>
<evidence type="ECO:0000256" key="1">
    <source>
        <dbReference type="ARBA" id="ARBA00022617"/>
    </source>
</evidence>
<dbReference type="InterPro" id="IPR036909">
    <property type="entry name" value="Cyt_c-like_dom_sf"/>
</dbReference>
<dbReference type="SUPFAM" id="SSF46626">
    <property type="entry name" value="Cytochrome c"/>
    <property type="match status" value="2"/>
</dbReference>
<reference evidence="9" key="1">
    <citation type="journal article" date="2019" name="Int. J. Syst. Evol. Microbiol.">
        <title>The Global Catalogue of Microorganisms (GCM) 10K type strain sequencing project: providing services to taxonomists for standard genome sequencing and annotation.</title>
        <authorList>
            <consortium name="The Broad Institute Genomics Platform"/>
            <consortium name="The Broad Institute Genome Sequencing Center for Infectious Disease"/>
            <person name="Wu L."/>
            <person name="Ma J."/>
        </authorList>
    </citation>
    <scope>NUCLEOTIDE SEQUENCE [LARGE SCALE GENOMIC DNA]</scope>
    <source>
        <strain evidence="9">JCM 15134</strain>
    </source>
</reference>
<evidence type="ECO:0000313" key="9">
    <source>
        <dbReference type="Proteomes" id="UP001499915"/>
    </source>
</evidence>
<name>A0ABP3TDU0_9GAMM</name>
<sequence length="326" mass="36219">MKSNYLTLALAVTLSAPVLANDAKVPVNLPQPKEGQYVHQAPTIDDLMADESINPELRKVILKGYDMFMNTQQFRGEYVFNDMNCKTCHMGEGRMNWSGPVWPAATTLPDYRGKNKHVNSLEERIAGCFAYSMNGKPPAYGSDDMLALAAYHQWLAKSAPVYERNIAGRGFSHLGKQIPEGVSYEKGQAVYEANCAICHGSDGTGQKKDGKVVFPPLWGDGAYNWGAGMTRIFTAASFIKNNMPLSKPGSLSDDEAWNVAWFINSQERPQDPRYTGDAKATREQFIGFHKHTRYGTEVNGQVLGQHDNTGEKPFLKPDSLKPRTFE</sequence>
<evidence type="ECO:0000256" key="5">
    <source>
        <dbReference type="SAM" id="MobiDB-lite"/>
    </source>
</evidence>
<keyword evidence="6" id="KW-0732">Signal</keyword>
<dbReference type="PANTHER" id="PTHR35008:SF9">
    <property type="entry name" value="CYTOCHROME C DOMAIN-CONTAINING PROTEIN"/>
    <property type="match status" value="1"/>
</dbReference>
<dbReference type="RefSeq" id="WP_343804035.1">
    <property type="nucleotide sequence ID" value="NZ_BAAAET010000002.1"/>
</dbReference>
<evidence type="ECO:0000256" key="4">
    <source>
        <dbReference type="PROSITE-ProRule" id="PRU00433"/>
    </source>
</evidence>
<evidence type="ECO:0000259" key="7">
    <source>
        <dbReference type="PROSITE" id="PS51007"/>
    </source>
</evidence>
<keyword evidence="9" id="KW-1185">Reference proteome</keyword>
<keyword evidence="1 4" id="KW-0349">Heme</keyword>
<dbReference type="PANTHER" id="PTHR35008">
    <property type="entry name" value="BLL4482 PROTEIN-RELATED"/>
    <property type="match status" value="1"/>
</dbReference>
<gene>
    <name evidence="8" type="ORF">GCM10009104_12750</name>
</gene>
<comment type="caution">
    <text evidence="8">The sequence shown here is derived from an EMBL/GenBank/DDBJ whole genome shotgun (WGS) entry which is preliminary data.</text>
</comment>
<dbReference type="InterPro" id="IPR009056">
    <property type="entry name" value="Cyt_c-like_dom"/>
</dbReference>